<evidence type="ECO:0000256" key="7">
    <source>
        <dbReference type="RuleBase" id="RU363032"/>
    </source>
</evidence>
<comment type="similarity">
    <text evidence="7">Belongs to the binding-protein-dependent transport system permease family.</text>
</comment>
<dbReference type="PANTHER" id="PTHR43163">
    <property type="entry name" value="DIPEPTIDE TRANSPORT SYSTEM PERMEASE PROTEIN DPPB-RELATED"/>
    <property type="match status" value="1"/>
</dbReference>
<dbReference type="EMBL" id="FOOI01000001">
    <property type="protein sequence ID" value="SFF65672.1"/>
    <property type="molecule type" value="Genomic_DNA"/>
</dbReference>
<evidence type="ECO:0000256" key="5">
    <source>
        <dbReference type="ARBA" id="ARBA00022989"/>
    </source>
</evidence>
<evidence type="ECO:0000256" key="2">
    <source>
        <dbReference type="ARBA" id="ARBA00022448"/>
    </source>
</evidence>
<comment type="subcellular location">
    <subcellularLocation>
        <location evidence="1 7">Cell membrane</location>
        <topology evidence="1 7">Multi-pass membrane protein</topology>
    </subcellularLocation>
</comment>
<dbReference type="PANTHER" id="PTHR43163:SF7">
    <property type="entry name" value="DIPEPTIDE-TRANSPORT INTEGRAL MEMBRANE PROTEIN ABC TRANSPORTER DPPB-RELATED"/>
    <property type="match status" value="1"/>
</dbReference>
<dbReference type="Proteomes" id="UP000199052">
    <property type="component" value="Unassembled WGS sequence"/>
</dbReference>
<reference evidence="9 12" key="2">
    <citation type="submission" date="2020-07" db="EMBL/GenBank/DDBJ databases">
        <title>Sequencing the genomes of 1000 actinobacteria strains.</title>
        <authorList>
            <person name="Klenk H.-P."/>
        </authorList>
    </citation>
    <scope>NUCLEOTIDE SEQUENCE [LARGE SCALE GENOMIC DNA]</scope>
    <source>
        <strain evidence="9 12">DSM 45117</strain>
    </source>
</reference>
<dbReference type="CDD" id="cd06261">
    <property type="entry name" value="TM_PBP2"/>
    <property type="match status" value="1"/>
</dbReference>
<evidence type="ECO:0000259" key="8">
    <source>
        <dbReference type="PROSITE" id="PS50928"/>
    </source>
</evidence>
<evidence type="ECO:0000256" key="3">
    <source>
        <dbReference type="ARBA" id="ARBA00022475"/>
    </source>
</evidence>
<name>A0A1I2KF78_9ACTN</name>
<evidence type="ECO:0000313" key="9">
    <source>
        <dbReference type="EMBL" id="NYH81181.1"/>
    </source>
</evidence>
<dbReference type="OrthoDB" id="147688at2"/>
<evidence type="ECO:0000313" key="12">
    <source>
        <dbReference type="Proteomes" id="UP000533017"/>
    </source>
</evidence>
<protein>
    <submittedName>
        <fullName evidence="9">ABC-type dipeptide/oligopeptide/nickel transport system permease component</fullName>
    </submittedName>
    <submittedName>
        <fullName evidence="10">Peptide/nickel transport system permease protein/oligopeptide transport system permease protein</fullName>
    </submittedName>
</protein>
<dbReference type="InterPro" id="IPR000515">
    <property type="entry name" value="MetI-like"/>
</dbReference>
<keyword evidence="12" id="KW-1185">Reference proteome</keyword>
<evidence type="ECO:0000256" key="4">
    <source>
        <dbReference type="ARBA" id="ARBA00022692"/>
    </source>
</evidence>
<dbReference type="STRING" id="504797.SAMN05421678_101265"/>
<dbReference type="Gene3D" id="1.10.3720.10">
    <property type="entry name" value="MetI-like"/>
    <property type="match status" value="1"/>
</dbReference>
<keyword evidence="6 7" id="KW-0472">Membrane</keyword>
<feature type="transmembrane region" description="Helical" evidence="7">
    <location>
        <begin position="199"/>
        <end position="221"/>
    </location>
</feature>
<feature type="transmembrane region" description="Helical" evidence="7">
    <location>
        <begin position="12"/>
        <end position="33"/>
    </location>
</feature>
<keyword evidence="4 7" id="KW-0812">Transmembrane</keyword>
<organism evidence="10 11">
    <name type="scientific">Actinopolymorpha cephalotaxi</name>
    <dbReference type="NCBI Taxonomy" id="504797"/>
    <lineage>
        <taxon>Bacteria</taxon>
        <taxon>Bacillati</taxon>
        <taxon>Actinomycetota</taxon>
        <taxon>Actinomycetes</taxon>
        <taxon>Propionibacteriales</taxon>
        <taxon>Actinopolymorphaceae</taxon>
        <taxon>Actinopolymorpha</taxon>
    </lineage>
</organism>
<keyword evidence="2 7" id="KW-0813">Transport</keyword>
<dbReference type="Pfam" id="PF00528">
    <property type="entry name" value="BPD_transp_1"/>
    <property type="match status" value="1"/>
</dbReference>
<feature type="domain" description="ABC transmembrane type-1" evidence="8">
    <location>
        <begin position="107"/>
        <end position="325"/>
    </location>
</feature>
<sequence>MGSYIARRVLQGVFTLFLVFFLLHLLTTLAIQINGNPALAFFGDKIPSKSQLVEVEKRYHLDDPCFEQFGNPCVRPFLERLNGYAHGDFGSNLRGDQQITAMVATAAPNTLRLFAVVTVTWLIGGMLLGSLAARHRGRAPDYSIRFLSILIDAFPVFVMLLVYKYILAVPIERWMSRQTGEDSLATLMFKPSFDPDHPWATVIVPGVLLGITGSAAFIRLVRASQLETYNADHVRTARAKGLRETRVTLFHIVRNSSIPVVTAIGFVFADALAGAVITEGLMNIYGMGGLLWRSVRESEVSVVVGTVALLAVVVLTVNVLVDLAYAVLDPRIRYD</sequence>
<reference evidence="10 11" key="1">
    <citation type="submission" date="2016-10" db="EMBL/GenBank/DDBJ databases">
        <authorList>
            <person name="de Groot N.N."/>
        </authorList>
    </citation>
    <scope>NUCLEOTIDE SEQUENCE [LARGE SCALE GENOMIC DNA]</scope>
    <source>
        <strain evidence="10 11">CPCC 202808</strain>
    </source>
</reference>
<feature type="transmembrane region" description="Helical" evidence="7">
    <location>
        <begin position="260"/>
        <end position="282"/>
    </location>
</feature>
<keyword evidence="5 7" id="KW-1133">Transmembrane helix</keyword>
<accession>A0A1I2KF78</accession>
<dbReference type="GO" id="GO:0005886">
    <property type="term" value="C:plasma membrane"/>
    <property type="evidence" value="ECO:0007669"/>
    <property type="project" value="UniProtKB-SubCell"/>
</dbReference>
<evidence type="ECO:0000256" key="6">
    <source>
        <dbReference type="ARBA" id="ARBA00023136"/>
    </source>
</evidence>
<dbReference type="GO" id="GO:0055085">
    <property type="term" value="P:transmembrane transport"/>
    <property type="evidence" value="ECO:0007669"/>
    <property type="project" value="InterPro"/>
</dbReference>
<evidence type="ECO:0000256" key="1">
    <source>
        <dbReference type="ARBA" id="ARBA00004651"/>
    </source>
</evidence>
<dbReference type="PROSITE" id="PS50928">
    <property type="entry name" value="ABC_TM1"/>
    <property type="match status" value="1"/>
</dbReference>
<dbReference type="Proteomes" id="UP000533017">
    <property type="component" value="Unassembled WGS sequence"/>
</dbReference>
<proteinExistence type="inferred from homology"/>
<feature type="transmembrane region" description="Helical" evidence="7">
    <location>
        <begin position="302"/>
        <end position="328"/>
    </location>
</feature>
<gene>
    <name evidence="9" type="ORF">FHR37_000032</name>
    <name evidence="10" type="ORF">SAMN05421678_101265</name>
</gene>
<feature type="transmembrane region" description="Helical" evidence="7">
    <location>
        <begin position="111"/>
        <end position="132"/>
    </location>
</feature>
<evidence type="ECO:0000313" key="10">
    <source>
        <dbReference type="EMBL" id="SFF65672.1"/>
    </source>
</evidence>
<dbReference type="SUPFAM" id="SSF161098">
    <property type="entry name" value="MetI-like"/>
    <property type="match status" value="1"/>
</dbReference>
<dbReference type="AlphaFoldDB" id="A0A1I2KF78"/>
<keyword evidence="3" id="KW-1003">Cell membrane</keyword>
<dbReference type="EMBL" id="JACBZA010000001">
    <property type="protein sequence ID" value="NYH81181.1"/>
    <property type="molecule type" value="Genomic_DNA"/>
</dbReference>
<evidence type="ECO:0000313" key="11">
    <source>
        <dbReference type="Proteomes" id="UP000199052"/>
    </source>
</evidence>
<dbReference type="RefSeq" id="WP_092880102.1">
    <property type="nucleotide sequence ID" value="NZ_FOOI01000001.1"/>
</dbReference>
<dbReference type="InterPro" id="IPR035906">
    <property type="entry name" value="MetI-like_sf"/>
</dbReference>
<feature type="transmembrane region" description="Helical" evidence="7">
    <location>
        <begin position="144"/>
        <end position="166"/>
    </location>
</feature>